<comment type="similarity">
    <text evidence="1">Belongs to the GST superfamily.</text>
</comment>
<dbReference type="GO" id="GO:0000266">
    <property type="term" value="P:mitochondrial fission"/>
    <property type="evidence" value="ECO:0007669"/>
    <property type="project" value="TreeGrafter"/>
</dbReference>
<dbReference type="InterPro" id="IPR004045">
    <property type="entry name" value="Glutathione_S-Trfase_N"/>
</dbReference>
<comment type="caution">
    <text evidence="5">The sequence shown here is derived from an EMBL/GenBank/DDBJ whole genome shotgun (WGS) entry which is preliminary data.</text>
</comment>
<sequence length="342" mass="37318">MTLQFDTHDLAKKARLAAVGDPGRRTVVSADHPRPDTPRDENAADPRLELFHFVMSICSQKSRAALFEAGLEYGSNEVVIMPPVNENYIEQYVALRMASQAAAEQPLVGGYTGATGVHGEGFDPMVVPTLVDHETGQVITDSRDIALYANTLSGDRLVPETIHDAVMKQVDIVDGLPHAGLFYGANPDGDHRPPPIQAGMNGAHLKKIEQVERRKAELPVDSPLHAAYAHKLKKERAGKAFIADPDNMRALIEQTKTAINALEVDLTATRTSWVTGDTFTLADTFWGVSLFRLLYLGYDWIWAELPGVSAYADRCFARPSILAGAISWPGHPPGAAIERYAV</sequence>
<evidence type="ECO:0000313" key="6">
    <source>
        <dbReference type="Proteomes" id="UP001138661"/>
    </source>
</evidence>
<dbReference type="PANTHER" id="PTHR44188">
    <property type="entry name" value="GDAP1, ISOFORM A"/>
    <property type="match status" value="1"/>
</dbReference>
<dbReference type="InterPro" id="IPR010987">
    <property type="entry name" value="Glutathione-S-Trfase_C-like"/>
</dbReference>
<dbReference type="PROSITE" id="PS50405">
    <property type="entry name" value="GST_CTER"/>
    <property type="match status" value="1"/>
</dbReference>
<dbReference type="Proteomes" id="UP001138661">
    <property type="component" value="Unassembled WGS sequence"/>
</dbReference>
<dbReference type="EMBL" id="JAHXDN010000001">
    <property type="protein sequence ID" value="MBW4706325.1"/>
    <property type="molecule type" value="Genomic_DNA"/>
</dbReference>
<dbReference type="Pfam" id="PF13410">
    <property type="entry name" value="GST_C_2"/>
    <property type="match status" value="1"/>
</dbReference>
<dbReference type="GO" id="GO:0006626">
    <property type="term" value="P:protein targeting to mitochondrion"/>
    <property type="evidence" value="ECO:0007669"/>
    <property type="project" value="TreeGrafter"/>
</dbReference>
<organism evidence="5 6">
    <name type="scientific">Roseobacter insulae</name>
    <dbReference type="NCBI Taxonomy" id="2859783"/>
    <lineage>
        <taxon>Bacteria</taxon>
        <taxon>Pseudomonadati</taxon>
        <taxon>Pseudomonadota</taxon>
        <taxon>Alphaproteobacteria</taxon>
        <taxon>Rhodobacterales</taxon>
        <taxon>Roseobacteraceae</taxon>
        <taxon>Roseobacter</taxon>
    </lineage>
</organism>
<dbReference type="RefSeq" id="WP_219497871.1">
    <property type="nucleotide sequence ID" value="NZ_JAHXDN010000001.1"/>
</dbReference>
<dbReference type="PANTHER" id="PTHR44188:SF1">
    <property type="entry name" value="GDAP1, ISOFORM A"/>
    <property type="match status" value="1"/>
</dbReference>
<dbReference type="Pfam" id="PF13409">
    <property type="entry name" value="GST_N_2"/>
    <property type="match status" value="1"/>
</dbReference>
<feature type="compositionally biased region" description="Basic and acidic residues" evidence="2">
    <location>
        <begin position="31"/>
        <end position="44"/>
    </location>
</feature>
<reference evidence="5" key="1">
    <citation type="submission" date="2021-07" db="EMBL/GenBank/DDBJ databases">
        <title>Roseobacter insulae sp. nov., isolated from a tidal flat.</title>
        <authorList>
            <person name="Park S."/>
            <person name="Yoon J.-H."/>
        </authorList>
    </citation>
    <scope>NUCLEOTIDE SEQUENCE</scope>
    <source>
        <strain evidence="5">YSTF-M11</strain>
    </source>
</reference>
<proteinExistence type="inferred from homology"/>
<evidence type="ECO:0000256" key="2">
    <source>
        <dbReference type="SAM" id="MobiDB-lite"/>
    </source>
</evidence>
<evidence type="ECO:0000259" key="3">
    <source>
        <dbReference type="PROSITE" id="PS50404"/>
    </source>
</evidence>
<accession>A0A9X1FRD2</accession>
<evidence type="ECO:0000313" key="5">
    <source>
        <dbReference type="EMBL" id="MBW4706325.1"/>
    </source>
</evidence>
<dbReference type="AlphaFoldDB" id="A0A9X1FRD2"/>
<name>A0A9X1FRD2_9RHOB</name>
<keyword evidence="6" id="KW-1185">Reference proteome</keyword>
<dbReference type="GO" id="GO:0008053">
    <property type="term" value="P:mitochondrial fusion"/>
    <property type="evidence" value="ECO:0007669"/>
    <property type="project" value="TreeGrafter"/>
</dbReference>
<dbReference type="PROSITE" id="PS50404">
    <property type="entry name" value="GST_NTER"/>
    <property type="match status" value="1"/>
</dbReference>
<feature type="domain" description="GST N-terminal" evidence="3">
    <location>
        <begin position="46"/>
        <end position="157"/>
    </location>
</feature>
<protein>
    <submittedName>
        <fullName evidence="5">Glutathione S-transferase family protein</fullName>
    </submittedName>
</protein>
<feature type="domain" description="GST C-terminal" evidence="4">
    <location>
        <begin position="206"/>
        <end position="336"/>
    </location>
</feature>
<feature type="region of interest" description="Disordered" evidence="2">
    <location>
        <begin position="21"/>
        <end position="44"/>
    </location>
</feature>
<evidence type="ECO:0000259" key="4">
    <source>
        <dbReference type="PROSITE" id="PS50405"/>
    </source>
</evidence>
<gene>
    <name evidence="5" type="ORF">KX928_00835</name>
</gene>
<evidence type="ECO:0000256" key="1">
    <source>
        <dbReference type="ARBA" id="ARBA00007409"/>
    </source>
</evidence>